<proteinExistence type="predicted"/>
<dbReference type="Proteomes" id="UP000299102">
    <property type="component" value="Unassembled WGS sequence"/>
</dbReference>
<accession>A0A4C2A015</accession>
<dbReference type="EMBL" id="BGZK01002258">
    <property type="protein sequence ID" value="GBP92285.1"/>
    <property type="molecule type" value="Genomic_DNA"/>
</dbReference>
<sequence>MNAHETYHCPAHCTICGLRVSATQWRNAVQGCRLHASIATLRILDVKPPTPAQCALRATHDDCQSASINRDDDIQGRQLKLLCEAQRVCFNIQYNITTYYSNHMFYKLGNLSSARAPPSFSDDSRKDSARAAMYSNLARNFAAVKFVTKMSQWRKIRTRWRRRKGWGFLRNIPKLEGEETVSVAFPPVRKSSGSLQFPLSVHFPSIKYAIPTQEADDALVTLPESRVSMGAVALADVESAERLSAPDSAVKDS</sequence>
<reference evidence="1 2" key="1">
    <citation type="journal article" date="2019" name="Commun. Biol.">
        <title>The bagworm genome reveals a unique fibroin gene that provides high tensile strength.</title>
        <authorList>
            <person name="Kono N."/>
            <person name="Nakamura H."/>
            <person name="Ohtoshi R."/>
            <person name="Tomita M."/>
            <person name="Numata K."/>
            <person name="Arakawa K."/>
        </authorList>
    </citation>
    <scope>NUCLEOTIDE SEQUENCE [LARGE SCALE GENOMIC DNA]</scope>
</reference>
<evidence type="ECO:0000313" key="2">
    <source>
        <dbReference type="Proteomes" id="UP000299102"/>
    </source>
</evidence>
<protein>
    <submittedName>
        <fullName evidence="1">Uncharacterized protein</fullName>
    </submittedName>
</protein>
<dbReference type="AlphaFoldDB" id="A0A4C2A015"/>
<evidence type="ECO:0000313" key="1">
    <source>
        <dbReference type="EMBL" id="GBP92285.1"/>
    </source>
</evidence>
<comment type="caution">
    <text evidence="1">The sequence shown here is derived from an EMBL/GenBank/DDBJ whole genome shotgun (WGS) entry which is preliminary data.</text>
</comment>
<keyword evidence="2" id="KW-1185">Reference proteome</keyword>
<name>A0A4C2A015_EUMVA</name>
<gene>
    <name evidence="1" type="ORF">EVAR_24954_1</name>
</gene>
<organism evidence="1 2">
    <name type="scientific">Eumeta variegata</name>
    <name type="common">Bagworm moth</name>
    <name type="synonym">Eumeta japonica</name>
    <dbReference type="NCBI Taxonomy" id="151549"/>
    <lineage>
        <taxon>Eukaryota</taxon>
        <taxon>Metazoa</taxon>
        <taxon>Ecdysozoa</taxon>
        <taxon>Arthropoda</taxon>
        <taxon>Hexapoda</taxon>
        <taxon>Insecta</taxon>
        <taxon>Pterygota</taxon>
        <taxon>Neoptera</taxon>
        <taxon>Endopterygota</taxon>
        <taxon>Lepidoptera</taxon>
        <taxon>Glossata</taxon>
        <taxon>Ditrysia</taxon>
        <taxon>Tineoidea</taxon>
        <taxon>Psychidae</taxon>
        <taxon>Oiketicinae</taxon>
        <taxon>Eumeta</taxon>
    </lineage>
</organism>